<dbReference type="EMBL" id="PNGV01000001">
    <property type="protein sequence ID" value="PMC42668.1"/>
    <property type="molecule type" value="Genomic_DNA"/>
</dbReference>
<evidence type="ECO:0000313" key="2">
    <source>
        <dbReference type="Proteomes" id="UP000235771"/>
    </source>
</evidence>
<dbReference type="RefSeq" id="WP_004121959.1">
    <property type="nucleotide sequence ID" value="NZ_JAKNCL010000002.1"/>
</dbReference>
<keyword evidence="1" id="KW-0808">Transferase</keyword>
<organism evidence="1 2">
    <name type="scientific">Gardnerella greenwoodii</name>
    <dbReference type="NCBI Taxonomy" id="2914925"/>
    <lineage>
        <taxon>Bacteria</taxon>
        <taxon>Bacillati</taxon>
        <taxon>Actinomycetota</taxon>
        <taxon>Actinomycetes</taxon>
        <taxon>Bifidobacteriales</taxon>
        <taxon>Bifidobacteriaceae</taxon>
        <taxon>Gardnerella</taxon>
    </lineage>
</organism>
<dbReference type="GO" id="GO:0008168">
    <property type="term" value="F:methyltransferase activity"/>
    <property type="evidence" value="ECO:0007669"/>
    <property type="project" value="UniProtKB-KW"/>
</dbReference>
<comment type="caution">
    <text evidence="1">The sequence shown here is derived from an EMBL/GenBank/DDBJ whole genome shotgun (WGS) entry which is preliminary data.</text>
</comment>
<evidence type="ECO:0000313" key="1">
    <source>
        <dbReference type="EMBL" id="PMC42668.1"/>
    </source>
</evidence>
<accession>A0A133NG49</accession>
<gene>
    <name evidence="1" type="ORF">CJ216_00700</name>
</gene>
<dbReference type="GO" id="GO:0032259">
    <property type="term" value="P:methylation"/>
    <property type="evidence" value="ECO:0007669"/>
    <property type="project" value="UniProtKB-KW"/>
</dbReference>
<dbReference type="OrthoDB" id="9816288at2"/>
<reference evidence="1 2" key="1">
    <citation type="submission" date="2017-09" db="EMBL/GenBank/DDBJ databases">
        <title>Bacterial strain isolated from the female urinary microbiota.</title>
        <authorList>
            <person name="Thomas-White K."/>
            <person name="Kumar N."/>
            <person name="Forster S."/>
            <person name="Putonti C."/>
            <person name="Lawley T."/>
            <person name="Wolfe A.J."/>
        </authorList>
    </citation>
    <scope>NUCLEOTIDE SEQUENCE [LARGE SCALE GENOMIC DNA]</scope>
    <source>
        <strain evidence="1 2">UMB1686</strain>
    </source>
</reference>
<dbReference type="GeneID" id="98326521"/>
<dbReference type="AlphaFoldDB" id="A0A133NG49"/>
<sequence>MANNQKLELTWLGKDKEIKIEPRILVEDKEKSNCKNDPNTENMLIHGDNLLALKALENKYAGNRDHFFIFEVSTVDENPLIYHYTYKKTTIYLAEK</sequence>
<keyword evidence="1" id="KW-0489">Methyltransferase</keyword>
<dbReference type="Proteomes" id="UP000235771">
    <property type="component" value="Unassembled WGS sequence"/>
</dbReference>
<keyword evidence="2" id="KW-1185">Reference proteome</keyword>
<protein>
    <submittedName>
        <fullName evidence="1">DNA methylase N-4/N-6</fullName>
    </submittedName>
</protein>
<name>A0A133NG49_9BIFI</name>
<proteinExistence type="predicted"/>